<dbReference type="InterPro" id="IPR001466">
    <property type="entry name" value="Beta-lactam-related"/>
</dbReference>
<evidence type="ECO:0000256" key="1">
    <source>
        <dbReference type="SAM" id="MobiDB-lite"/>
    </source>
</evidence>
<dbReference type="RefSeq" id="WP_386194191.1">
    <property type="nucleotide sequence ID" value="NZ_JBHSBC010000034.1"/>
</dbReference>
<evidence type="ECO:0000313" key="5">
    <source>
        <dbReference type="Proteomes" id="UP001595698"/>
    </source>
</evidence>
<dbReference type="Proteomes" id="UP001595698">
    <property type="component" value="Unassembled WGS sequence"/>
</dbReference>
<evidence type="ECO:0000259" key="3">
    <source>
        <dbReference type="Pfam" id="PF00144"/>
    </source>
</evidence>
<dbReference type="SUPFAM" id="SSF56601">
    <property type="entry name" value="beta-lactamase/transpeptidase-like"/>
    <property type="match status" value="1"/>
</dbReference>
<name>A0ABV8F827_9ACTN</name>
<feature type="domain" description="Beta-lactamase-related" evidence="3">
    <location>
        <begin position="45"/>
        <end position="363"/>
    </location>
</feature>
<feature type="signal peptide" evidence="2">
    <location>
        <begin position="1"/>
        <end position="28"/>
    </location>
</feature>
<feature type="chain" id="PRO_5047185089" evidence="2">
    <location>
        <begin position="29"/>
        <end position="376"/>
    </location>
</feature>
<protein>
    <submittedName>
        <fullName evidence="4">Serine hydrolase domain-containing protein</fullName>
        <ecNumber evidence="4">3.-.-.-</ecNumber>
    </submittedName>
</protein>
<accession>A0ABV8F827</accession>
<dbReference type="InterPro" id="IPR012338">
    <property type="entry name" value="Beta-lactam/transpept-like"/>
</dbReference>
<keyword evidence="2" id="KW-0732">Signal</keyword>
<evidence type="ECO:0000313" key="4">
    <source>
        <dbReference type="EMBL" id="MFC3984399.1"/>
    </source>
</evidence>
<dbReference type="EC" id="3.-.-.-" evidence="4"/>
<dbReference type="GO" id="GO:0016787">
    <property type="term" value="F:hydrolase activity"/>
    <property type="evidence" value="ECO:0007669"/>
    <property type="project" value="UniProtKB-KW"/>
</dbReference>
<keyword evidence="4" id="KW-0378">Hydrolase</keyword>
<dbReference type="Gene3D" id="3.40.710.10">
    <property type="entry name" value="DD-peptidase/beta-lactamase superfamily"/>
    <property type="match status" value="1"/>
</dbReference>
<feature type="region of interest" description="Disordered" evidence="1">
    <location>
        <begin position="64"/>
        <end position="85"/>
    </location>
</feature>
<comment type="caution">
    <text evidence="4">The sequence shown here is derived from an EMBL/GenBank/DDBJ whole genome shotgun (WGS) entry which is preliminary data.</text>
</comment>
<proteinExistence type="predicted"/>
<organism evidence="4 5">
    <name type="scientific">Streptosporangium jomthongense</name>
    <dbReference type="NCBI Taxonomy" id="1193683"/>
    <lineage>
        <taxon>Bacteria</taxon>
        <taxon>Bacillati</taxon>
        <taxon>Actinomycetota</taxon>
        <taxon>Actinomycetes</taxon>
        <taxon>Streptosporangiales</taxon>
        <taxon>Streptosporangiaceae</taxon>
        <taxon>Streptosporangium</taxon>
    </lineage>
</organism>
<reference evidence="5" key="1">
    <citation type="journal article" date="2019" name="Int. J. Syst. Evol. Microbiol.">
        <title>The Global Catalogue of Microorganisms (GCM) 10K type strain sequencing project: providing services to taxonomists for standard genome sequencing and annotation.</title>
        <authorList>
            <consortium name="The Broad Institute Genomics Platform"/>
            <consortium name="The Broad Institute Genome Sequencing Center for Infectious Disease"/>
            <person name="Wu L."/>
            <person name="Ma J."/>
        </authorList>
    </citation>
    <scope>NUCLEOTIDE SEQUENCE [LARGE SCALE GENOMIC DNA]</scope>
    <source>
        <strain evidence="5">TBRC 7912</strain>
    </source>
</reference>
<dbReference type="EMBL" id="JBHSBC010000034">
    <property type="protein sequence ID" value="MFC3984399.1"/>
    <property type="molecule type" value="Genomic_DNA"/>
</dbReference>
<evidence type="ECO:0000256" key="2">
    <source>
        <dbReference type="SAM" id="SignalP"/>
    </source>
</evidence>
<dbReference type="InterPro" id="IPR050491">
    <property type="entry name" value="AmpC-like"/>
</dbReference>
<sequence length="376" mass="39726">MRTTPSKAAAALALATTGLALFSVPAHAGQKPAPSTTASLQRSMDAMVRTGTAVGVQARLSEGDRQSVLRSGTATVDGGRPVPTNGSFRMGSVTKAFASVTVLQLVGEGRIGLDDPIGKYLPGLLPRENDITVRMVLQHTAGIPDYTSMKEFPTSGDAYLKLRFNRFTDEGIVRTALTRPLDFEPGTKFSYSNTGYVVVGMLIKAVTGHSWQSEVTERVIKPLGLRGTSAPTYSTTIPGPHAHGYLNKSDGEYVDVTRLNPSIAGAGGAMITTTADLTTFLNGLVTGKLLKPAQFTEMRKTVPIKVQPGDYGLGLISMSTSCGRKIIGHNGGIPGYLTSAFTTLDGRTKMALSVNQKQSPADMAAFSKMIDSAFCS</sequence>
<dbReference type="Pfam" id="PF00144">
    <property type="entry name" value="Beta-lactamase"/>
    <property type="match status" value="1"/>
</dbReference>
<dbReference type="PANTHER" id="PTHR46825">
    <property type="entry name" value="D-ALANYL-D-ALANINE-CARBOXYPEPTIDASE/ENDOPEPTIDASE AMPH"/>
    <property type="match status" value="1"/>
</dbReference>
<keyword evidence="5" id="KW-1185">Reference proteome</keyword>
<dbReference type="PANTHER" id="PTHR46825:SF7">
    <property type="entry name" value="D-ALANYL-D-ALANINE CARBOXYPEPTIDASE"/>
    <property type="match status" value="1"/>
</dbReference>
<gene>
    <name evidence="4" type="ORF">ACFOYY_29970</name>
</gene>